<dbReference type="GO" id="GO:0000175">
    <property type="term" value="F:3'-5'-RNA exonuclease activity"/>
    <property type="evidence" value="ECO:0007669"/>
    <property type="project" value="TreeGrafter"/>
</dbReference>
<evidence type="ECO:0000256" key="6">
    <source>
        <dbReference type="ARBA" id="ARBA00030030"/>
    </source>
</evidence>
<keyword evidence="2" id="KW-0378">Hydrolase</keyword>
<dbReference type="Gene3D" id="3.90.1140.10">
    <property type="entry name" value="Cyclic phosphodiesterase"/>
    <property type="match status" value="1"/>
</dbReference>
<dbReference type="GO" id="GO:0016829">
    <property type="term" value="F:lyase activity"/>
    <property type="evidence" value="ECO:0007669"/>
    <property type="project" value="UniProtKB-KW"/>
</dbReference>
<evidence type="ECO:0000256" key="5">
    <source>
        <dbReference type="ARBA" id="ARBA00029543"/>
    </source>
</evidence>
<feature type="region of interest" description="Disordered" evidence="7">
    <location>
        <begin position="279"/>
        <end position="298"/>
    </location>
</feature>
<proteinExistence type="predicted"/>
<dbReference type="Pfam" id="PF09749">
    <property type="entry name" value="HVSL"/>
    <property type="match status" value="1"/>
</dbReference>
<dbReference type="InParanoid" id="A0A0C3AWV0"/>
<evidence type="ECO:0000313" key="8">
    <source>
        <dbReference type="EMBL" id="KIM78488.1"/>
    </source>
</evidence>
<gene>
    <name evidence="8" type="ORF">PILCRDRAFT_98387</name>
</gene>
<evidence type="ECO:0000256" key="4">
    <source>
        <dbReference type="ARBA" id="ARBA00023242"/>
    </source>
</evidence>
<dbReference type="AlphaFoldDB" id="A0A0C3AWV0"/>
<dbReference type="InterPro" id="IPR027521">
    <property type="entry name" value="Usb1"/>
</dbReference>
<dbReference type="GO" id="GO:0005634">
    <property type="term" value="C:nucleus"/>
    <property type="evidence" value="ECO:0007669"/>
    <property type="project" value="TreeGrafter"/>
</dbReference>
<dbReference type="EMBL" id="KN833016">
    <property type="protein sequence ID" value="KIM78488.1"/>
    <property type="molecule type" value="Genomic_DNA"/>
</dbReference>
<organism evidence="8 9">
    <name type="scientific">Piloderma croceum (strain F 1598)</name>
    <dbReference type="NCBI Taxonomy" id="765440"/>
    <lineage>
        <taxon>Eukaryota</taxon>
        <taxon>Fungi</taxon>
        <taxon>Dikarya</taxon>
        <taxon>Basidiomycota</taxon>
        <taxon>Agaricomycotina</taxon>
        <taxon>Agaricomycetes</taxon>
        <taxon>Agaricomycetidae</taxon>
        <taxon>Atheliales</taxon>
        <taxon>Atheliaceae</taxon>
        <taxon>Piloderma</taxon>
    </lineage>
</organism>
<keyword evidence="3" id="KW-0456">Lyase</keyword>
<evidence type="ECO:0000313" key="9">
    <source>
        <dbReference type="Proteomes" id="UP000054166"/>
    </source>
</evidence>
<evidence type="ECO:0000256" key="2">
    <source>
        <dbReference type="ARBA" id="ARBA00022801"/>
    </source>
</evidence>
<dbReference type="STRING" id="765440.A0A0C3AWV0"/>
<sequence length="355" mass="39014">MKRTDSEALVSYPSSDESDTESQPAPPLKKKKLPVLSASLQPPTPVDNPALHQGRTRTSPHVEGQFAAYVYVPVVVDARSTLGKLLDEVASHAKEITPELWDVGFLDNHEEGDVDVEGIGKRRRTKGERELHVSLSRPTYLRAHQREELKRAVRALAKSHIPFKASFATFSELTNDEQTRTFLTLEVGAGHNELRSLSEALTPTLHSLRQKEFYTDPRFHASIAWALLDAKSDAAFSGSKSIPESLSVLETERHLQGSITSAPSNSVLHRTQIGASTLTYPPASTSPQEPTSDAPTVPKYPLREFPTIPHLPPTLIPTLNAKYTAELTRANVGVFEVGEVRVKIGKWVGGWALQG</sequence>
<dbReference type="GO" id="GO:0034477">
    <property type="term" value="P:U6 snRNA 3'-end processing"/>
    <property type="evidence" value="ECO:0007669"/>
    <property type="project" value="InterPro"/>
</dbReference>
<name>A0A0C3AWV0_PILCF</name>
<protein>
    <recommendedName>
        <fullName evidence="5">U6 snRNA phosphodiesterase 1</fullName>
    </recommendedName>
    <alternativeName>
        <fullName evidence="6">3'-5' RNA exonuclease USB1</fullName>
    </alternativeName>
</protein>
<feature type="region of interest" description="Disordered" evidence="7">
    <location>
        <begin position="1"/>
        <end position="58"/>
    </location>
</feature>
<accession>A0A0C3AWV0</accession>
<reference evidence="8 9" key="1">
    <citation type="submission" date="2014-04" db="EMBL/GenBank/DDBJ databases">
        <authorList>
            <consortium name="DOE Joint Genome Institute"/>
            <person name="Kuo A."/>
            <person name="Tarkka M."/>
            <person name="Buscot F."/>
            <person name="Kohler A."/>
            <person name="Nagy L.G."/>
            <person name="Floudas D."/>
            <person name="Copeland A."/>
            <person name="Barry K.W."/>
            <person name="Cichocki N."/>
            <person name="Veneault-Fourrey C."/>
            <person name="LaButti K."/>
            <person name="Lindquist E.A."/>
            <person name="Lipzen A."/>
            <person name="Lundell T."/>
            <person name="Morin E."/>
            <person name="Murat C."/>
            <person name="Sun H."/>
            <person name="Tunlid A."/>
            <person name="Henrissat B."/>
            <person name="Grigoriev I.V."/>
            <person name="Hibbett D.S."/>
            <person name="Martin F."/>
            <person name="Nordberg H.P."/>
            <person name="Cantor M.N."/>
            <person name="Hua S.X."/>
        </authorList>
    </citation>
    <scope>NUCLEOTIDE SEQUENCE [LARGE SCALE GENOMIC DNA]</scope>
    <source>
        <strain evidence="8 9">F 1598</strain>
    </source>
</reference>
<keyword evidence="9" id="KW-1185">Reference proteome</keyword>
<evidence type="ECO:0000256" key="3">
    <source>
        <dbReference type="ARBA" id="ARBA00023239"/>
    </source>
</evidence>
<dbReference type="HOGENOM" id="CLU_057212_1_0_1"/>
<dbReference type="OrthoDB" id="49151at2759"/>
<dbReference type="PANTHER" id="PTHR13522:SF3">
    <property type="entry name" value="U6 SNRNA PHOSPHODIESTERASE 1"/>
    <property type="match status" value="1"/>
</dbReference>
<dbReference type="Proteomes" id="UP000054166">
    <property type="component" value="Unassembled WGS sequence"/>
</dbReference>
<feature type="compositionally biased region" description="Polar residues" evidence="7">
    <location>
        <begin position="279"/>
        <end position="294"/>
    </location>
</feature>
<keyword evidence="4" id="KW-0539">Nucleus</keyword>
<keyword evidence="1" id="KW-0540">Nuclease</keyword>
<evidence type="ECO:0000256" key="7">
    <source>
        <dbReference type="SAM" id="MobiDB-lite"/>
    </source>
</evidence>
<evidence type="ECO:0000256" key="1">
    <source>
        <dbReference type="ARBA" id="ARBA00022722"/>
    </source>
</evidence>
<reference evidence="9" key="2">
    <citation type="submission" date="2015-01" db="EMBL/GenBank/DDBJ databases">
        <title>Evolutionary Origins and Diversification of the Mycorrhizal Mutualists.</title>
        <authorList>
            <consortium name="DOE Joint Genome Institute"/>
            <consortium name="Mycorrhizal Genomics Consortium"/>
            <person name="Kohler A."/>
            <person name="Kuo A."/>
            <person name="Nagy L.G."/>
            <person name="Floudas D."/>
            <person name="Copeland A."/>
            <person name="Barry K.W."/>
            <person name="Cichocki N."/>
            <person name="Veneault-Fourrey C."/>
            <person name="LaButti K."/>
            <person name="Lindquist E.A."/>
            <person name="Lipzen A."/>
            <person name="Lundell T."/>
            <person name="Morin E."/>
            <person name="Murat C."/>
            <person name="Riley R."/>
            <person name="Ohm R."/>
            <person name="Sun H."/>
            <person name="Tunlid A."/>
            <person name="Henrissat B."/>
            <person name="Grigoriev I.V."/>
            <person name="Hibbett D.S."/>
            <person name="Martin F."/>
        </authorList>
    </citation>
    <scope>NUCLEOTIDE SEQUENCE [LARGE SCALE GENOMIC DNA]</scope>
    <source>
        <strain evidence="9">F 1598</strain>
    </source>
</reference>
<dbReference type="PANTHER" id="PTHR13522">
    <property type="entry name" value="U6 SNRNA PHOSPHODIESTERASE 1"/>
    <property type="match status" value="1"/>
</dbReference>